<dbReference type="SUPFAM" id="SSF49313">
    <property type="entry name" value="Cadherin-like"/>
    <property type="match status" value="1"/>
</dbReference>
<keyword evidence="3" id="KW-0106">Calcium</keyword>
<sequence length="251" mass="25506">MSVTDINEAPVFTQTNVAVAVADNAALDGAAVGEPCDSNEECTGTEHADVCTDGVCSCSANYFLDAMSECRKAYVGCAITGWSGTGVTLDTAVNAPHATGTVSVGEDHAPSTPLFTVVATSDVEGNPTITYAFTSTGNPDSIAAIAAGGVVSLTDVNLDFETQASASDGSAAGGNTGNAFEMAASTGVIKVAAAGGLDKETTSQYALRVVSKTGIFTVYSKLIGKSHENEEIKQNRIGTSRLSEVLQMARG</sequence>
<dbReference type="InterPro" id="IPR015919">
    <property type="entry name" value="Cadherin-like_sf"/>
</dbReference>
<name>A0ABY7FU14_MYAAR</name>
<evidence type="ECO:0000256" key="2">
    <source>
        <dbReference type="ARBA" id="ARBA00022737"/>
    </source>
</evidence>
<evidence type="ECO:0000313" key="6">
    <source>
        <dbReference type="EMBL" id="WAR24639.1"/>
    </source>
</evidence>
<reference evidence="6" key="1">
    <citation type="submission" date="2022-11" db="EMBL/GenBank/DDBJ databases">
        <title>Centuries of genome instability and evolution in soft-shell clam transmissible cancer (bioRxiv).</title>
        <authorList>
            <person name="Hart S.F.M."/>
            <person name="Yonemitsu M.A."/>
            <person name="Giersch R.M."/>
            <person name="Beal B.F."/>
            <person name="Arriagada G."/>
            <person name="Davis B.W."/>
            <person name="Ostrander E.A."/>
            <person name="Goff S.P."/>
            <person name="Metzger M.J."/>
        </authorList>
    </citation>
    <scope>NUCLEOTIDE SEQUENCE</scope>
    <source>
        <strain evidence="6">MELC-2E11</strain>
        <tissue evidence="6">Siphon/mantle</tissue>
    </source>
</reference>
<evidence type="ECO:0000256" key="4">
    <source>
        <dbReference type="ARBA" id="ARBA00023136"/>
    </source>
</evidence>
<dbReference type="Proteomes" id="UP001164746">
    <property type="component" value="Chromosome 13"/>
</dbReference>
<keyword evidence="7" id="KW-1185">Reference proteome</keyword>
<organism evidence="6 7">
    <name type="scientific">Mya arenaria</name>
    <name type="common">Soft-shell clam</name>
    <dbReference type="NCBI Taxonomy" id="6604"/>
    <lineage>
        <taxon>Eukaryota</taxon>
        <taxon>Metazoa</taxon>
        <taxon>Spiralia</taxon>
        <taxon>Lophotrochozoa</taxon>
        <taxon>Mollusca</taxon>
        <taxon>Bivalvia</taxon>
        <taxon>Autobranchia</taxon>
        <taxon>Heteroconchia</taxon>
        <taxon>Euheterodonta</taxon>
        <taxon>Imparidentia</taxon>
        <taxon>Neoheterodontei</taxon>
        <taxon>Myida</taxon>
        <taxon>Myoidea</taxon>
        <taxon>Myidae</taxon>
        <taxon>Mya</taxon>
    </lineage>
</organism>
<evidence type="ECO:0000313" key="7">
    <source>
        <dbReference type="Proteomes" id="UP001164746"/>
    </source>
</evidence>
<feature type="domain" description="EB" evidence="5">
    <location>
        <begin position="24"/>
        <end position="65"/>
    </location>
</feature>
<evidence type="ECO:0000256" key="3">
    <source>
        <dbReference type="ARBA" id="ARBA00022837"/>
    </source>
</evidence>
<keyword evidence="4" id="KW-0472">Membrane</keyword>
<proteinExistence type="predicted"/>
<dbReference type="EMBL" id="CP111024">
    <property type="protein sequence ID" value="WAR24639.1"/>
    <property type="molecule type" value="Genomic_DNA"/>
</dbReference>
<accession>A0ABY7FU14</accession>
<evidence type="ECO:0000259" key="5">
    <source>
        <dbReference type="Pfam" id="PF01683"/>
    </source>
</evidence>
<evidence type="ECO:0000256" key="1">
    <source>
        <dbReference type="ARBA" id="ARBA00004370"/>
    </source>
</evidence>
<dbReference type="Pfam" id="PF01683">
    <property type="entry name" value="EB"/>
    <property type="match status" value="1"/>
</dbReference>
<dbReference type="Gene3D" id="2.60.40.60">
    <property type="entry name" value="Cadherins"/>
    <property type="match status" value="1"/>
</dbReference>
<dbReference type="InterPro" id="IPR039808">
    <property type="entry name" value="Cadherin"/>
</dbReference>
<comment type="subcellular location">
    <subcellularLocation>
        <location evidence="1">Membrane</location>
    </subcellularLocation>
</comment>
<gene>
    <name evidence="6" type="ORF">MAR_038308</name>
</gene>
<dbReference type="PANTHER" id="PTHR24027">
    <property type="entry name" value="CADHERIN-23"/>
    <property type="match status" value="1"/>
</dbReference>
<keyword evidence="2" id="KW-0677">Repeat</keyword>
<dbReference type="PANTHER" id="PTHR24027:SF438">
    <property type="entry name" value="CADHERIN 23"/>
    <property type="match status" value="1"/>
</dbReference>
<dbReference type="InterPro" id="IPR006149">
    <property type="entry name" value="EB_dom"/>
</dbReference>
<protein>
    <recommendedName>
        <fullName evidence="5">EB domain-containing protein</fullName>
    </recommendedName>
</protein>